<gene>
    <name evidence="1" type="ORF">SI65_00703</name>
</gene>
<dbReference type="AlphaFoldDB" id="A0A1E3BQ61"/>
<name>A0A1E3BQ61_ASPCR</name>
<protein>
    <submittedName>
        <fullName evidence="1">Uncharacterized protein</fullName>
    </submittedName>
</protein>
<dbReference type="Proteomes" id="UP000094569">
    <property type="component" value="Unassembled WGS sequence"/>
</dbReference>
<dbReference type="EMBL" id="JXNT01000001">
    <property type="protein sequence ID" value="ODM23114.1"/>
    <property type="molecule type" value="Genomic_DNA"/>
</dbReference>
<reference evidence="1 2" key="1">
    <citation type="journal article" date="2016" name="BMC Genomics">
        <title>Comparative genomic and transcriptomic analyses of the Fuzhuan brick tea-fermentation fungus Aspergillus cristatus.</title>
        <authorList>
            <person name="Ge Y."/>
            <person name="Wang Y."/>
            <person name="Liu Y."/>
            <person name="Tan Y."/>
            <person name="Ren X."/>
            <person name="Zhang X."/>
            <person name="Hyde K.D."/>
            <person name="Liu Y."/>
            <person name="Liu Z."/>
        </authorList>
    </citation>
    <scope>NUCLEOTIDE SEQUENCE [LARGE SCALE GENOMIC DNA]</scope>
    <source>
        <strain evidence="1 2">GZAAS20.1005</strain>
    </source>
</reference>
<organism evidence="1 2">
    <name type="scientific">Aspergillus cristatus</name>
    <name type="common">Chinese Fuzhuan brick tea-fermentation fungus</name>
    <name type="synonym">Eurotium cristatum</name>
    <dbReference type="NCBI Taxonomy" id="573508"/>
    <lineage>
        <taxon>Eukaryota</taxon>
        <taxon>Fungi</taxon>
        <taxon>Dikarya</taxon>
        <taxon>Ascomycota</taxon>
        <taxon>Pezizomycotina</taxon>
        <taxon>Eurotiomycetes</taxon>
        <taxon>Eurotiomycetidae</taxon>
        <taxon>Eurotiales</taxon>
        <taxon>Aspergillaceae</taxon>
        <taxon>Aspergillus</taxon>
        <taxon>Aspergillus subgen. Aspergillus</taxon>
    </lineage>
</organism>
<dbReference type="OrthoDB" id="4316405at2759"/>
<evidence type="ECO:0000313" key="2">
    <source>
        <dbReference type="Proteomes" id="UP000094569"/>
    </source>
</evidence>
<proteinExistence type="predicted"/>
<keyword evidence="2" id="KW-1185">Reference proteome</keyword>
<dbReference type="VEuPathDB" id="FungiDB:SI65_00703"/>
<comment type="caution">
    <text evidence="1">The sequence shown here is derived from an EMBL/GenBank/DDBJ whole genome shotgun (WGS) entry which is preliminary data.</text>
</comment>
<accession>A0A1E3BQ61</accession>
<evidence type="ECO:0000313" key="1">
    <source>
        <dbReference type="EMBL" id="ODM23114.1"/>
    </source>
</evidence>
<sequence>MLNPNFVAHVYERLYLWELYQVFRDVEEPHKQQQILPFDTRKGQVATNNRASGVDGSLTDTEFMIRLNSQPLPAKVQLNGGNIKEAAGKLLDNRFEKQLKAANANKQKAEASKKHQY</sequence>